<name>A0A072NXD2_9EURO</name>
<dbReference type="HOGENOM" id="CLU_512910_0_0_1"/>
<dbReference type="EMBL" id="AMGV01000017">
    <property type="protein sequence ID" value="KEF52534.1"/>
    <property type="molecule type" value="Genomic_DNA"/>
</dbReference>
<keyword evidence="8" id="KW-1185">Reference proteome</keyword>
<dbReference type="GeneID" id="25286275"/>
<keyword evidence="4" id="KW-0238">DNA-binding</keyword>
<proteinExistence type="predicted"/>
<evidence type="ECO:0000256" key="5">
    <source>
        <dbReference type="ARBA" id="ARBA00023163"/>
    </source>
</evidence>
<evidence type="ECO:0000256" key="2">
    <source>
        <dbReference type="ARBA" id="ARBA00022833"/>
    </source>
</evidence>
<protein>
    <recommendedName>
        <fullName evidence="9">Transcription factor domain-containing protein</fullName>
    </recommendedName>
</protein>
<evidence type="ECO:0000256" key="6">
    <source>
        <dbReference type="ARBA" id="ARBA00023242"/>
    </source>
</evidence>
<dbReference type="Proteomes" id="UP000027920">
    <property type="component" value="Unassembled WGS sequence"/>
</dbReference>
<dbReference type="VEuPathDB" id="FungiDB:A1O9_11376"/>
<evidence type="ECO:0000313" key="8">
    <source>
        <dbReference type="Proteomes" id="UP000027920"/>
    </source>
</evidence>
<evidence type="ECO:0008006" key="9">
    <source>
        <dbReference type="Google" id="ProtNLM"/>
    </source>
</evidence>
<dbReference type="GO" id="GO:0046872">
    <property type="term" value="F:metal ion binding"/>
    <property type="evidence" value="ECO:0007669"/>
    <property type="project" value="UniProtKB-KW"/>
</dbReference>
<dbReference type="InterPro" id="IPR052360">
    <property type="entry name" value="Transcr_Regulatory_Proteins"/>
</dbReference>
<gene>
    <name evidence="7" type="ORF">A1O9_11376</name>
</gene>
<dbReference type="PANTHER" id="PTHR36206:SF4">
    <property type="entry name" value="HYPOTHETICAL CONSERVED PROTEIN (EUROFUNG)-RELATED"/>
    <property type="match status" value="1"/>
</dbReference>
<keyword evidence="5" id="KW-0804">Transcription</keyword>
<keyword evidence="6" id="KW-0539">Nucleus</keyword>
<evidence type="ECO:0000256" key="4">
    <source>
        <dbReference type="ARBA" id="ARBA00023125"/>
    </source>
</evidence>
<dbReference type="OrthoDB" id="3598904at2759"/>
<keyword evidence="3" id="KW-0805">Transcription regulation</keyword>
<keyword evidence="2" id="KW-0862">Zinc</keyword>
<dbReference type="PANTHER" id="PTHR36206">
    <property type="entry name" value="ASPERCRYPTIN BIOSYNTHESIS CLUSTER-SPECIFIC TRANSCRIPTION REGULATOR ATNN-RELATED"/>
    <property type="match status" value="1"/>
</dbReference>
<dbReference type="STRING" id="1182545.A0A072NXD2"/>
<dbReference type="RefSeq" id="XP_013255124.1">
    <property type="nucleotide sequence ID" value="XM_013399670.1"/>
</dbReference>
<reference evidence="7 8" key="1">
    <citation type="submission" date="2013-03" db="EMBL/GenBank/DDBJ databases">
        <title>The Genome Sequence of Exophiala aquamarina CBS 119918.</title>
        <authorList>
            <consortium name="The Broad Institute Genomics Platform"/>
            <person name="Cuomo C."/>
            <person name="de Hoog S."/>
            <person name="Gorbushina A."/>
            <person name="Walker B."/>
            <person name="Young S.K."/>
            <person name="Zeng Q."/>
            <person name="Gargeya S."/>
            <person name="Fitzgerald M."/>
            <person name="Haas B."/>
            <person name="Abouelleil A."/>
            <person name="Allen A.W."/>
            <person name="Alvarado L."/>
            <person name="Arachchi H.M."/>
            <person name="Berlin A.M."/>
            <person name="Chapman S.B."/>
            <person name="Gainer-Dewar J."/>
            <person name="Goldberg J."/>
            <person name="Griggs A."/>
            <person name="Gujja S."/>
            <person name="Hansen M."/>
            <person name="Howarth C."/>
            <person name="Imamovic A."/>
            <person name="Ireland A."/>
            <person name="Larimer J."/>
            <person name="McCowan C."/>
            <person name="Murphy C."/>
            <person name="Pearson M."/>
            <person name="Poon T.W."/>
            <person name="Priest M."/>
            <person name="Roberts A."/>
            <person name="Saif S."/>
            <person name="Shea T."/>
            <person name="Sisk P."/>
            <person name="Sykes S."/>
            <person name="Wortman J."/>
            <person name="Nusbaum C."/>
            <person name="Birren B."/>
        </authorList>
    </citation>
    <scope>NUCLEOTIDE SEQUENCE [LARGE SCALE GENOMIC DNA]</scope>
    <source>
        <strain evidence="7 8">CBS 119918</strain>
    </source>
</reference>
<accession>A0A072NXD2</accession>
<evidence type="ECO:0000313" key="7">
    <source>
        <dbReference type="EMBL" id="KEF52534.1"/>
    </source>
</evidence>
<dbReference type="GO" id="GO:0003677">
    <property type="term" value="F:DNA binding"/>
    <property type="evidence" value="ECO:0007669"/>
    <property type="project" value="UniProtKB-KW"/>
</dbReference>
<evidence type="ECO:0000256" key="1">
    <source>
        <dbReference type="ARBA" id="ARBA00022723"/>
    </source>
</evidence>
<evidence type="ECO:0000256" key="3">
    <source>
        <dbReference type="ARBA" id="ARBA00023015"/>
    </source>
</evidence>
<comment type="caution">
    <text evidence="7">The sequence shown here is derived from an EMBL/GenBank/DDBJ whole genome shotgun (WGS) entry which is preliminary data.</text>
</comment>
<organism evidence="7 8">
    <name type="scientific">Exophiala aquamarina CBS 119918</name>
    <dbReference type="NCBI Taxonomy" id="1182545"/>
    <lineage>
        <taxon>Eukaryota</taxon>
        <taxon>Fungi</taxon>
        <taxon>Dikarya</taxon>
        <taxon>Ascomycota</taxon>
        <taxon>Pezizomycotina</taxon>
        <taxon>Eurotiomycetes</taxon>
        <taxon>Chaetothyriomycetidae</taxon>
        <taxon>Chaetothyriales</taxon>
        <taxon>Herpotrichiellaceae</taxon>
        <taxon>Exophiala</taxon>
    </lineage>
</organism>
<keyword evidence="1" id="KW-0479">Metal-binding</keyword>
<sequence length="531" mass="59419">MSPWLDKESEEAHPKFGRAVKRATARDFSSSLDADLWTHLILQRGHNEPVIRNALVTLSSLHKGYLFGGLHNQPAKLDSTEGHSTRNLSLVARSHRHLRNYLFRPDASHEVALICSIIFYAFESLLGEPERAIQHLDHGLRLLKQCQSELAINNDNFGLPKRLVALYQRLDVQASSFNDARRPMLTLCTSAERAGSISIVPPSFHDLHHAEEVLTKLENWVLHHIIEHVDLKSCPWDEFALSILDERQVLATQFDKYGYALERLGTLIEMKLQWADPMVQQEQMAPFLFLRTHYYLFHSVVNENLPRRLQLKTIWQSDESCQTNACFPMCSSDHNGSLRLALSDVLRLSLIKSGSVVQPTVKAKASATLPLPSGHSSSHRRTFTLSSQIVAALYFTCLKTTDPEIFSRAREALSSIHGRDGLWDAEMVSFIVEELFKSYPSNQHSASSSTTLVSDVGSQQGEVISNSSGFDSPYQLDQFCRGAHEGRGTPPHGAEAMLGTRLEDIGAGVIDASDGLEGVLQQLRAKLIIRK</sequence>
<dbReference type="AlphaFoldDB" id="A0A072NXD2"/>